<evidence type="ECO:0000313" key="11">
    <source>
        <dbReference type="Proteomes" id="UP000824469"/>
    </source>
</evidence>
<name>A0AA38GBZ3_TAXCH</name>
<dbReference type="InterPro" id="IPR001525">
    <property type="entry name" value="C5_MeTfrase"/>
</dbReference>
<dbReference type="PANTHER" id="PTHR10629:SF52">
    <property type="entry name" value="DNA (CYTOSINE-5)-METHYLTRANSFERASE 1"/>
    <property type="match status" value="1"/>
</dbReference>
<dbReference type="InterPro" id="IPR050390">
    <property type="entry name" value="C5-Methyltransferase"/>
</dbReference>
<evidence type="ECO:0000256" key="7">
    <source>
        <dbReference type="ARBA" id="ARBA00023242"/>
    </source>
</evidence>
<evidence type="ECO:0000256" key="6">
    <source>
        <dbReference type="ARBA" id="ARBA00023125"/>
    </source>
</evidence>
<protein>
    <recommendedName>
        <fullName evidence="2">DNA (cytosine-5-)-methyltransferase</fullName>
        <ecNumber evidence="2">2.1.1.37</ecNumber>
    </recommendedName>
</protein>
<feature type="non-terminal residue" evidence="10">
    <location>
        <position position="415"/>
    </location>
</feature>
<dbReference type="Gene3D" id="3.40.50.150">
    <property type="entry name" value="Vaccinia Virus protein VP39"/>
    <property type="match status" value="1"/>
</dbReference>
<dbReference type="PRINTS" id="PR00105">
    <property type="entry name" value="C5METTRFRASE"/>
</dbReference>
<dbReference type="InterPro" id="IPR001025">
    <property type="entry name" value="BAH_dom"/>
</dbReference>
<dbReference type="GO" id="GO:0044027">
    <property type="term" value="P:negative regulation of gene expression via chromosomal CpG island methylation"/>
    <property type="evidence" value="ECO:0007669"/>
    <property type="project" value="TreeGrafter"/>
</dbReference>
<dbReference type="Proteomes" id="UP000824469">
    <property type="component" value="Unassembled WGS sequence"/>
</dbReference>
<keyword evidence="3 8" id="KW-0489">Methyltransferase</keyword>
<dbReference type="InterPro" id="IPR018117">
    <property type="entry name" value="C5_DNA_meth_AS"/>
</dbReference>
<dbReference type="PROSITE" id="PS51679">
    <property type="entry name" value="SAM_MT_C5"/>
    <property type="match status" value="1"/>
</dbReference>
<keyword evidence="5 8" id="KW-0949">S-adenosyl-L-methionine</keyword>
<dbReference type="PROSITE" id="PS51038">
    <property type="entry name" value="BAH"/>
    <property type="match status" value="1"/>
</dbReference>
<feature type="domain" description="BAH" evidence="9">
    <location>
        <begin position="49"/>
        <end position="192"/>
    </location>
</feature>
<feature type="active site" evidence="8">
    <location>
        <position position="348"/>
    </location>
</feature>
<dbReference type="SMART" id="SM00439">
    <property type="entry name" value="BAH"/>
    <property type="match status" value="1"/>
</dbReference>
<dbReference type="AlphaFoldDB" id="A0AA38GBZ3"/>
<dbReference type="GO" id="GO:0003886">
    <property type="term" value="F:DNA (cytosine-5-)-methyltransferase activity"/>
    <property type="evidence" value="ECO:0007669"/>
    <property type="project" value="UniProtKB-EC"/>
</dbReference>
<dbReference type="EMBL" id="JAHRHJ020000004">
    <property type="protein sequence ID" value="KAH9318767.1"/>
    <property type="molecule type" value="Genomic_DNA"/>
</dbReference>
<organism evidence="10 11">
    <name type="scientific">Taxus chinensis</name>
    <name type="common">Chinese yew</name>
    <name type="synonym">Taxus wallichiana var. chinensis</name>
    <dbReference type="NCBI Taxonomy" id="29808"/>
    <lineage>
        <taxon>Eukaryota</taxon>
        <taxon>Viridiplantae</taxon>
        <taxon>Streptophyta</taxon>
        <taxon>Embryophyta</taxon>
        <taxon>Tracheophyta</taxon>
        <taxon>Spermatophyta</taxon>
        <taxon>Pinopsida</taxon>
        <taxon>Pinidae</taxon>
        <taxon>Conifers II</taxon>
        <taxon>Cupressales</taxon>
        <taxon>Taxaceae</taxon>
        <taxon>Taxus</taxon>
    </lineage>
</organism>
<dbReference type="InterPro" id="IPR029063">
    <property type="entry name" value="SAM-dependent_MTases_sf"/>
</dbReference>
<keyword evidence="6" id="KW-0238">DNA-binding</keyword>
<dbReference type="CDD" id="cd04708">
    <property type="entry name" value="BAH_plantDCM_II"/>
    <property type="match status" value="1"/>
</dbReference>
<sequence length="415" mass="46558">MRGAFLSLPYDTLGLGNGQCHSCKIREDERRNLELCMLQNNDGFRYEGVEYYVYDFIYVDPDQFAVVGDENEPIEKFKASGNRGLRPYAVCQILEIKSSNGLRKAESKPTKITARRFFRPEDVGPEKAYTADIREVYYSDETVTVEVIAIKGKCIVMRQQYFSPVPGNVIFEHIFFCNCIYNPEKGTLKQLPANIKLGSSKSTGDLKGKFLIDEVANAKRKGKAVSGDQPAENILEDSKDCRLSTLDIFAGCGGLSEGLDKSGATFTKWAIEYEEPAAEAFKLNHPEAEVFCQNCNVILRSIMEKGGDTDDCISTSEAIEQSSKLADEQKNKLPLPGQVDFINGGPPCQGFSGMNRFNQRTWSKVQCEMILAFLSFAEYFRPKFFLLENVRNFVSFNKGQTFRLTLASLLEMGVP</sequence>
<keyword evidence="11" id="KW-1185">Reference proteome</keyword>
<proteinExistence type="inferred from homology"/>
<evidence type="ECO:0000256" key="2">
    <source>
        <dbReference type="ARBA" id="ARBA00011975"/>
    </source>
</evidence>
<comment type="subcellular location">
    <subcellularLocation>
        <location evidence="1">Nucleus</location>
    </subcellularLocation>
</comment>
<evidence type="ECO:0000256" key="3">
    <source>
        <dbReference type="ARBA" id="ARBA00022603"/>
    </source>
</evidence>
<dbReference type="GO" id="GO:0003677">
    <property type="term" value="F:DNA binding"/>
    <property type="evidence" value="ECO:0007669"/>
    <property type="project" value="UniProtKB-KW"/>
</dbReference>
<evidence type="ECO:0000256" key="5">
    <source>
        <dbReference type="ARBA" id="ARBA00022691"/>
    </source>
</evidence>
<evidence type="ECO:0000256" key="4">
    <source>
        <dbReference type="ARBA" id="ARBA00022679"/>
    </source>
</evidence>
<evidence type="ECO:0000256" key="1">
    <source>
        <dbReference type="ARBA" id="ARBA00004123"/>
    </source>
</evidence>
<dbReference type="InterPro" id="IPR043151">
    <property type="entry name" value="BAH_sf"/>
</dbReference>
<evidence type="ECO:0000313" key="10">
    <source>
        <dbReference type="EMBL" id="KAH9318767.1"/>
    </source>
</evidence>
<dbReference type="Gene3D" id="2.30.30.490">
    <property type="match status" value="1"/>
</dbReference>
<comment type="similarity">
    <text evidence="8">Belongs to the class I-like SAM-binding methyltransferase superfamily. C5-methyltransferase family.</text>
</comment>
<keyword evidence="4 8" id="KW-0808">Transferase</keyword>
<dbReference type="GO" id="GO:0005634">
    <property type="term" value="C:nucleus"/>
    <property type="evidence" value="ECO:0007669"/>
    <property type="project" value="UniProtKB-SubCell"/>
</dbReference>
<dbReference type="PANTHER" id="PTHR10629">
    <property type="entry name" value="CYTOSINE-SPECIFIC METHYLTRANSFERASE"/>
    <property type="match status" value="1"/>
</dbReference>
<dbReference type="GO" id="GO:0032259">
    <property type="term" value="P:methylation"/>
    <property type="evidence" value="ECO:0007669"/>
    <property type="project" value="UniProtKB-KW"/>
</dbReference>
<comment type="caution">
    <text evidence="10">The sequence shown here is derived from an EMBL/GenBank/DDBJ whole genome shotgun (WGS) entry which is preliminary data.</text>
</comment>
<accession>A0AA38GBZ3</accession>
<dbReference type="GO" id="GO:0003682">
    <property type="term" value="F:chromatin binding"/>
    <property type="evidence" value="ECO:0007669"/>
    <property type="project" value="InterPro"/>
</dbReference>
<keyword evidence="7" id="KW-0539">Nucleus</keyword>
<reference evidence="10 11" key="1">
    <citation type="journal article" date="2021" name="Nat. Plants">
        <title>The Taxus genome provides insights into paclitaxel biosynthesis.</title>
        <authorList>
            <person name="Xiong X."/>
            <person name="Gou J."/>
            <person name="Liao Q."/>
            <person name="Li Y."/>
            <person name="Zhou Q."/>
            <person name="Bi G."/>
            <person name="Li C."/>
            <person name="Du R."/>
            <person name="Wang X."/>
            <person name="Sun T."/>
            <person name="Guo L."/>
            <person name="Liang H."/>
            <person name="Lu P."/>
            <person name="Wu Y."/>
            <person name="Zhang Z."/>
            <person name="Ro D.K."/>
            <person name="Shang Y."/>
            <person name="Huang S."/>
            <person name="Yan J."/>
        </authorList>
    </citation>
    <scope>NUCLEOTIDE SEQUENCE [LARGE SCALE GENOMIC DNA]</scope>
    <source>
        <strain evidence="10">Ta-2019</strain>
    </source>
</reference>
<evidence type="ECO:0000256" key="8">
    <source>
        <dbReference type="PROSITE-ProRule" id="PRU01016"/>
    </source>
</evidence>
<dbReference type="Pfam" id="PF00145">
    <property type="entry name" value="DNA_methylase"/>
    <property type="match status" value="2"/>
</dbReference>
<gene>
    <name evidence="10" type="ORF">KI387_020536</name>
</gene>
<dbReference type="EC" id="2.1.1.37" evidence="2"/>
<dbReference type="SUPFAM" id="SSF53335">
    <property type="entry name" value="S-adenosyl-L-methionine-dependent methyltransferases"/>
    <property type="match status" value="1"/>
</dbReference>
<dbReference type="Pfam" id="PF01426">
    <property type="entry name" value="BAH"/>
    <property type="match status" value="1"/>
</dbReference>
<evidence type="ECO:0000259" key="9">
    <source>
        <dbReference type="PROSITE" id="PS51038"/>
    </source>
</evidence>
<dbReference type="PROSITE" id="PS00094">
    <property type="entry name" value="C5_MTASE_1"/>
    <property type="match status" value="1"/>
</dbReference>